<evidence type="ECO:0008006" key="3">
    <source>
        <dbReference type="Google" id="ProtNLM"/>
    </source>
</evidence>
<dbReference type="InterPro" id="IPR059206">
    <property type="entry name" value="Sll1717-like"/>
</dbReference>
<dbReference type="InterPro" id="IPR027417">
    <property type="entry name" value="P-loop_NTPase"/>
</dbReference>
<sequence length="512" mass="58184">MKQLEILIKYFPTGTTEGERHILRRAFVQAEEFADLITPPPYSPRLLVGKKGSGKSALIEFSMTLLERAKVPALVLKPMDIDYSTFREDASVGELTGAAFKAILNGVAMKLGSTTSGLITGDDKILYETAVSSGEINRDTIERLALFLPKLAKSFTQTDLTDLLPSSQPVTVKALEKAISNNLEQSTRGFYLFIDDTDQIAAPDKPGHLNRIWAFLLAARELSSRIGEIRCIISLREEIWRRLTSDRAGQRDQTDHFSGLIRYLSPTRDHIRKIVDRRISLAAGEIGGSYTNHWSVFFEGDMPRMPYSEIRTGWPDMIIVRSRERPRDAVQLINGCCQRAISSNSDKITEDIFSVEMREFSKVRARLLEQEVEFECPQMEQIIRSLAEIHYDHSSFKATAEVIKKHLSSLGSAFSVTLFGRTLKLTKEDHLFELWRFLYDVGLLNARIADSREKDGFRHIYPSEDPTLVSKSRWNEMQAIVWEIGPAYRDHLISIQEQKNSQFGLPPRGRRP</sequence>
<dbReference type="AlphaFoldDB" id="A0A4Q7YNT8"/>
<reference evidence="1 2" key="1">
    <citation type="submission" date="2019-02" db="EMBL/GenBank/DDBJ databases">
        <title>Genomic Encyclopedia of Type Strains, Phase IV (KMG-IV): sequencing the most valuable type-strain genomes for metagenomic binning, comparative biology and taxonomic classification.</title>
        <authorList>
            <person name="Goeker M."/>
        </authorList>
    </citation>
    <scope>NUCLEOTIDE SEQUENCE [LARGE SCALE GENOMIC DNA]</scope>
    <source>
        <strain evidence="1 2">DSM 105135</strain>
    </source>
</reference>
<evidence type="ECO:0000313" key="2">
    <source>
        <dbReference type="Proteomes" id="UP000292423"/>
    </source>
</evidence>
<gene>
    <name evidence="1" type="ORF">EV700_2255</name>
</gene>
<comment type="caution">
    <text evidence="1">The sequence shown here is derived from an EMBL/GenBank/DDBJ whole genome shotgun (WGS) entry which is preliminary data.</text>
</comment>
<dbReference type="EMBL" id="SHKX01000013">
    <property type="protein sequence ID" value="RZU38325.1"/>
    <property type="molecule type" value="Genomic_DNA"/>
</dbReference>
<organism evidence="1 2">
    <name type="scientific">Fluviicoccus keumensis</name>
    <dbReference type="NCBI Taxonomy" id="1435465"/>
    <lineage>
        <taxon>Bacteria</taxon>
        <taxon>Pseudomonadati</taxon>
        <taxon>Pseudomonadota</taxon>
        <taxon>Gammaproteobacteria</taxon>
        <taxon>Moraxellales</taxon>
        <taxon>Moraxellaceae</taxon>
        <taxon>Fluviicoccus</taxon>
    </lineage>
</organism>
<dbReference type="SUPFAM" id="SSF52540">
    <property type="entry name" value="P-loop containing nucleoside triphosphate hydrolases"/>
    <property type="match status" value="1"/>
</dbReference>
<name>A0A4Q7YNT8_9GAMM</name>
<evidence type="ECO:0000313" key="1">
    <source>
        <dbReference type="EMBL" id="RZU38325.1"/>
    </source>
</evidence>
<dbReference type="NCBIfam" id="NF047389">
    <property type="entry name" value="ATPase_Sll1717"/>
    <property type="match status" value="1"/>
</dbReference>
<protein>
    <recommendedName>
        <fullName evidence="3">AAA ATPase-like protein</fullName>
    </recommendedName>
</protein>
<dbReference type="OrthoDB" id="100386at2"/>
<accession>A0A4Q7YNT8</accession>
<dbReference type="RefSeq" id="WP_130413800.1">
    <property type="nucleotide sequence ID" value="NZ_SHKX01000013.1"/>
</dbReference>
<keyword evidence="2" id="KW-1185">Reference proteome</keyword>
<dbReference type="Proteomes" id="UP000292423">
    <property type="component" value="Unassembled WGS sequence"/>
</dbReference>
<proteinExistence type="predicted"/>